<keyword evidence="6" id="KW-0067">ATP-binding</keyword>
<dbReference type="SMART" id="SM00382">
    <property type="entry name" value="AAA"/>
    <property type="match status" value="1"/>
</dbReference>
<evidence type="ECO:0000256" key="4">
    <source>
        <dbReference type="ARBA" id="ARBA00022741"/>
    </source>
</evidence>
<protein>
    <submittedName>
        <fullName evidence="12">Gas vesicle protein GvpN</fullName>
    </submittedName>
</protein>
<dbReference type="InterPro" id="IPR003593">
    <property type="entry name" value="AAA+_ATPase"/>
</dbReference>
<dbReference type="Proteomes" id="UP001296776">
    <property type="component" value="Unassembled WGS sequence"/>
</dbReference>
<keyword evidence="13" id="KW-1185">Reference proteome</keyword>
<reference evidence="12" key="2">
    <citation type="journal article" date="2020" name="Microorganisms">
        <title>Osmotic Adaptation and Compatible Solute Biosynthesis of Phototrophic Bacteria as Revealed from Genome Analyses.</title>
        <authorList>
            <person name="Imhoff J.F."/>
            <person name="Rahn T."/>
            <person name="Kunzel S."/>
            <person name="Keller A."/>
            <person name="Neulinger S.C."/>
        </authorList>
    </citation>
    <scope>NUCLEOTIDE SEQUENCE</scope>
    <source>
        <strain evidence="12">DSM 11080</strain>
    </source>
</reference>
<evidence type="ECO:0000256" key="9">
    <source>
        <dbReference type="ARBA" id="ARBA00049360"/>
    </source>
</evidence>
<evidence type="ECO:0000256" key="3">
    <source>
        <dbReference type="ARBA" id="ARBA00022490"/>
    </source>
</evidence>
<evidence type="ECO:0000259" key="11">
    <source>
        <dbReference type="SMART" id="SM00382"/>
    </source>
</evidence>
<dbReference type="SUPFAM" id="SSF52540">
    <property type="entry name" value="P-loop containing nucleoside triphosphate hydrolases"/>
    <property type="match status" value="1"/>
</dbReference>
<feature type="domain" description="AAA+ ATPase" evidence="11">
    <location>
        <begin position="47"/>
        <end position="217"/>
    </location>
</feature>
<dbReference type="GO" id="GO:0031411">
    <property type="term" value="C:gas vesicle"/>
    <property type="evidence" value="ECO:0007669"/>
    <property type="project" value="UniProtKB-SubCell"/>
</dbReference>
<comment type="catalytic activity">
    <reaction evidence="9">
        <text>ATP + H2O = ADP + phosphate + H(+)</text>
        <dbReference type="Rhea" id="RHEA:13065"/>
        <dbReference type="ChEBI" id="CHEBI:15377"/>
        <dbReference type="ChEBI" id="CHEBI:15378"/>
        <dbReference type="ChEBI" id="CHEBI:30616"/>
        <dbReference type="ChEBI" id="CHEBI:43474"/>
        <dbReference type="ChEBI" id="CHEBI:456216"/>
    </reaction>
</comment>
<evidence type="ECO:0000256" key="7">
    <source>
        <dbReference type="ARBA" id="ARBA00022987"/>
    </source>
</evidence>
<reference evidence="12" key="1">
    <citation type="submission" date="2017-08" db="EMBL/GenBank/DDBJ databases">
        <authorList>
            <person name="Imhoff J.F."/>
            <person name="Rahn T."/>
            <person name="Kuenzel S."/>
            <person name="Neulinger S.C."/>
        </authorList>
    </citation>
    <scope>NUCLEOTIDE SEQUENCE</scope>
    <source>
        <strain evidence="12">DSM 11080</strain>
    </source>
</reference>
<keyword evidence="7" id="KW-0304">Gas vesicle</keyword>
<dbReference type="PANTHER" id="PTHR42759:SF1">
    <property type="entry name" value="MAGNESIUM-CHELATASE SUBUNIT CHLD"/>
    <property type="match status" value="1"/>
</dbReference>
<dbReference type="RefSeq" id="WP_200348321.1">
    <property type="nucleotide sequence ID" value="NZ_NRSJ01000053.1"/>
</dbReference>
<dbReference type="Gene3D" id="3.40.50.300">
    <property type="entry name" value="P-loop containing nucleotide triphosphate hydrolases"/>
    <property type="match status" value="1"/>
</dbReference>
<evidence type="ECO:0000256" key="6">
    <source>
        <dbReference type="ARBA" id="ARBA00022840"/>
    </source>
</evidence>
<keyword evidence="3" id="KW-0963">Cytoplasm</keyword>
<keyword evidence="4" id="KW-0547">Nucleotide-binding</keyword>
<dbReference type="Pfam" id="PF07728">
    <property type="entry name" value="AAA_5"/>
    <property type="match status" value="1"/>
</dbReference>
<evidence type="ECO:0000313" key="13">
    <source>
        <dbReference type="Proteomes" id="UP001296776"/>
    </source>
</evidence>
<gene>
    <name evidence="12" type="primary">gvpN</name>
    <name evidence="12" type="ORF">CKO40_20460</name>
</gene>
<feature type="compositionally biased region" description="Polar residues" evidence="10">
    <location>
        <begin position="1"/>
        <end position="18"/>
    </location>
</feature>
<dbReference type="GO" id="GO:0005737">
    <property type="term" value="C:cytoplasm"/>
    <property type="evidence" value="ECO:0007669"/>
    <property type="project" value="UniProtKB-SubCell"/>
</dbReference>
<dbReference type="InterPro" id="IPR011704">
    <property type="entry name" value="ATPase_dyneun-rel_AAA"/>
</dbReference>
<feature type="region of interest" description="Disordered" evidence="10">
    <location>
        <begin position="1"/>
        <end position="23"/>
    </location>
</feature>
<name>A0AAJ0U7Y2_9GAMM</name>
<evidence type="ECO:0000256" key="10">
    <source>
        <dbReference type="SAM" id="MobiDB-lite"/>
    </source>
</evidence>
<dbReference type="InterPro" id="IPR013462">
    <property type="entry name" value="Gas-vesicle_GvpN"/>
</dbReference>
<dbReference type="NCBIfam" id="TIGR02640">
    <property type="entry name" value="gas_vesic_GvpN"/>
    <property type="match status" value="1"/>
</dbReference>
<evidence type="ECO:0000256" key="1">
    <source>
        <dbReference type="ARBA" id="ARBA00004496"/>
    </source>
</evidence>
<organism evidence="12 13">
    <name type="scientific">Halochromatium glycolicum</name>
    <dbReference type="NCBI Taxonomy" id="85075"/>
    <lineage>
        <taxon>Bacteria</taxon>
        <taxon>Pseudomonadati</taxon>
        <taxon>Pseudomonadota</taxon>
        <taxon>Gammaproteobacteria</taxon>
        <taxon>Chromatiales</taxon>
        <taxon>Chromatiaceae</taxon>
        <taxon>Halochromatium</taxon>
    </lineage>
</organism>
<evidence type="ECO:0000256" key="8">
    <source>
        <dbReference type="ARBA" id="ARBA00035108"/>
    </source>
</evidence>
<dbReference type="AlphaFoldDB" id="A0AAJ0U7Y2"/>
<dbReference type="InterPro" id="IPR050764">
    <property type="entry name" value="CbbQ/NirQ/NorQ/GpvN"/>
</dbReference>
<proteinExistence type="inferred from homology"/>
<dbReference type="InterPro" id="IPR027417">
    <property type="entry name" value="P-loop_NTPase"/>
</dbReference>
<dbReference type="GO" id="GO:0005524">
    <property type="term" value="F:ATP binding"/>
    <property type="evidence" value="ECO:0007669"/>
    <property type="project" value="UniProtKB-KW"/>
</dbReference>
<evidence type="ECO:0000256" key="2">
    <source>
        <dbReference type="ARBA" id="ARBA00009417"/>
    </source>
</evidence>
<dbReference type="GO" id="GO:0016887">
    <property type="term" value="F:ATP hydrolysis activity"/>
    <property type="evidence" value="ECO:0007669"/>
    <property type="project" value="InterPro"/>
</dbReference>
<dbReference type="GO" id="GO:0031412">
    <property type="term" value="P:gas vesicle organization"/>
    <property type="evidence" value="ECO:0007669"/>
    <property type="project" value="InterPro"/>
</dbReference>
<dbReference type="PANTHER" id="PTHR42759">
    <property type="entry name" value="MOXR FAMILY PROTEIN"/>
    <property type="match status" value="1"/>
</dbReference>
<evidence type="ECO:0000256" key="5">
    <source>
        <dbReference type="ARBA" id="ARBA00022801"/>
    </source>
</evidence>
<comment type="caution">
    <text evidence="12">The sequence shown here is derived from an EMBL/GenBank/DDBJ whole genome shotgun (WGS) entry which is preliminary data.</text>
</comment>
<accession>A0AAJ0U7Y2</accession>
<comment type="subcellular location">
    <subcellularLocation>
        <location evidence="1">Cytoplasm</location>
    </subcellularLocation>
    <subcellularLocation>
        <location evidence="8">Gas vesicle</location>
    </subcellularLocation>
</comment>
<comment type="similarity">
    <text evidence="2">Belongs to the CbbQ/NirQ/NorQ/GpvN family.</text>
</comment>
<keyword evidence="5" id="KW-0378">Hydrolase</keyword>
<sequence>MTVESLSQAQAVDSSDNDSVLPEASDTFVTTPYVEEVTGRALAYLRAGYPVHLAGPSGTGKTTMAFHLAALWGRPVTLIHGNDEFSVSDLIGTNDAGYRRSKVVDNFIHSVVRTEEEMRQMWVDNRLTTACRNGDTLIYDEFNRSRPEANNVLLSVMSEGILNLPGLRTAGEGYLDVGGDFRAIFTSNPEEYAGTHKTQDALADRMITIRLDPPDRDTEIKIVKSKSGLDEIEAGHIVDIIRELRGTGENKTRPTLRAGIAMGKILSTVSGQARFGDRLFHHICYDILSTESAKVLHDGQSVFRQWVDDVIKQVCPPSGVQPADGSDSSKVLEKAQSFWHQS</sequence>
<dbReference type="EMBL" id="NRSJ01000053">
    <property type="protein sequence ID" value="MBK1706847.1"/>
    <property type="molecule type" value="Genomic_DNA"/>
</dbReference>
<dbReference type="CDD" id="cd00009">
    <property type="entry name" value="AAA"/>
    <property type="match status" value="1"/>
</dbReference>
<evidence type="ECO:0000313" key="12">
    <source>
        <dbReference type="EMBL" id="MBK1706847.1"/>
    </source>
</evidence>